<dbReference type="Pfam" id="PF01704">
    <property type="entry name" value="UDPGP"/>
    <property type="match status" value="1"/>
</dbReference>
<comment type="similarity">
    <text evidence="1">Belongs to the UDPGP type 1 family.</text>
</comment>
<dbReference type="OrthoDB" id="9804758at2"/>
<name>A0A344UW77_9ACTN</name>
<dbReference type="KEGG" id="acij:JS278_02385"/>
<organism evidence="7 8">
    <name type="scientific">Acidipropionibacterium virtanenii</name>
    <dbReference type="NCBI Taxonomy" id="2057246"/>
    <lineage>
        <taxon>Bacteria</taxon>
        <taxon>Bacillati</taxon>
        <taxon>Actinomycetota</taxon>
        <taxon>Actinomycetes</taxon>
        <taxon>Propionibacteriales</taxon>
        <taxon>Propionibacteriaceae</taxon>
        <taxon>Acidipropionibacterium</taxon>
    </lineage>
</organism>
<dbReference type="Gene3D" id="2.160.10.10">
    <property type="entry name" value="Hexapeptide repeat proteins"/>
    <property type="match status" value="1"/>
</dbReference>
<feature type="binding site" evidence="5">
    <location>
        <position position="91"/>
    </location>
    <ligand>
        <name>UTP</name>
        <dbReference type="ChEBI" id="CHEBI:46398"/>
    </ligand>
</feature>
<dbReference type="RefSeq" id="WP_114045389.1">
    <property type="nucleotide sequence ID" value="NZ_CP025198.1"/>
</dbReference>
<dbReference type="SUPFAM" id="SSF53448">
    <property type="entry name" value="Nucleotide-diphospho-sugar transferases"/>
    <property type="match status" value="1"/>
</dbReference>
<dbReference type="AlphaFoldDB" id="A0A344UW77"/>
<protein>
    <recommendedName>
        <fullName evidence="9">UTP--glucose-1-phosphate uridylyltransferase</fullName>
    </recommendedName>
</protein>
<evidence type="ECO:0000256" key="1">
    <source>
        <dbReference type="ARBA" id="ARBA00010401"/>
    </source>
</evidence>
<dbReference type="EMBL" id="CP025198">
    <property type="protein sequence ID" value="AXE39525.1"/>
    <property type="molecule type" value="Genomic_DNA"/>
</dbReference>
<keyword evidence="2" id="KW-0808">Transferase</keyword>
<keyword evidence="8" id="KW-1185">Reference proteome</keyword>
<dbReference type="Gene3D" id="3.90.550.10">
    <property type="entry name" value="Spore Coat Polysaccharide Biosynthesis Protein SpsA, Chain A"/>
    <property type="match status" value="1"/>
</dbReference>
<dbReference type="Proteomes" id="UP000251995">
    <property type="component" value="Chromosome"/>
</dbReference>
<evidence type="ECO:0000256" key="3">
    <source>
        <dbReference type="ARBA" id="ARBA00022695"/>
    </source>
</evidence>
<dbReference type="PANTHER" id="PTHR43511">
    <property type="match status" value="1"/>
</dbReference>
<evidence type="ECO:0008006" key="9">
    <source>
        <dbReference type="Google" id="ProtNLM"/>
    </source>
</evidence>
<dbReference type="PIRSF" id="PIRSF000806">
    <property type="entry name" value="UDPGP"/>
    <property type="match status" value="1"/>
</dbReference>
<evidence type="ECO:0000313" key="7">
    <source>
        <dbReference type="EMBL" id="AXE39525.1"/>
    </source>
</evidence>
<feature type="binding site" evidence="5">
    <location>
        <position position="156"/>
    </location>
    <ligand>
        <name>UTP</name>
        <dbReference type="ChEBI" id="CHEBI:46398"/>
    </ligand>
</feature>
<feature type="region of interest" description="Disordered" evidence="6">
    <location>
        <begin position="443"/>
        <end position="465"/>
    </location>
</feature>
<evidence type="ECO:0000313" key="8">
    <source>
        <dbReference type="Proteomes" id="UP000251995"/>
    </source>
</evidence>
<dbReference type="GO" id="GO:0006011">
    <property type="term" value="P:UDP-alpha-D-glucose metabolic process"/>
    <property type="evidence" value="ECO:0007669"/>
    <property type="project" value="InterPro"/>
</dbReference>
<evidence type="ECO:0000256" key="2">
    <source>
        <dbReference type="ARBA" id="ARBA00022679"/>
    </source>
</evidence>
<dbReference type="CDD" id="cd00897">
    <property type="entry name" value="UGPase_euk"/>
    <property type="match status" value="1"/>
</dbReference>
<accession>A0A344UW77</accession>
<evidence type="ECO:0000256" key="6">
    <source>
        <dbReference type="SAM" id="MobiDB-lite"/>
    </source>
</evidence>
<feature type="binding site" evidence="5">
    <location>
        <position position="362"/>
    </location>
    <ligand>
        <name>UTP</name>
        <dbReference type="ChEBI" id="CHEBI:46398"/>
    </ligand>
</feature>
<feature type="binding site" evidence="4">
    <location>
        <position position="185"/>
    </location>
    <ligand>
        <name>substrate</name>
    </ligand>
</feature>
<dbReference type="GO" id="GO:0003983">
    <property type="term" value="F:UTP:glucose-1-phosphate uridylyltransferase activity"/>
    <property type="evidence" value="ECO:0007669"/>
    <property type="project" value="InterPro"/>
</dbReference>
<proteinExistence type="inferred from homology"/>
<evidence type="ECO:0000256" key="5">
    <source>
        <dbReference type="PIRSR" id="PIRSR000806-2"/>
    </source>
</evidence>
<dbReference type="InterPro" id="IPR029044">
    <property type="entry name" value="Nucleotide-diphossugar_trans"/>
</dbReference>
<evidence type="ECO:0000256" key="4">
    <source>
        <dbReference type="PIRSR" id="PIRSR000806-1"/>
    </source>
</evidence>
<dbReference type="InterPro" id="IPR002618">
    <property type="entry name" value="UDPGP_fam"/>
</dbReference>
<keyword evidence="3" id="KW-0548">Nucleotidyltransferase</keyword>
<feature type="binding site" evidence="5">
    <location>
        <position position="215"/>
    </location>
    <ligand>
        <name>UTP</name>
        <dbReference type="ChEBI" id="CHEBI:46398"/>
    </ligand>
</feature>
<gene>
    <name evidence="7" type="ORF">JS278_02385</name>
</gene>
<reference evidence="7 8" key="1">
    <citation type="submission" date="2017-12" db="EMBL/GenBank/DDBJ databases">
        <title>The whole genome sequence of the Acidipropionibacterium virtanenii sp. nov. type strain JS278.</title>
        <authorList>
            <person name="Laine P."/>
            <person name="Deptula P."/>
            <person name="Varmanen P."/>
            <person name="Auvinen P."/>
        </authorList>
    </citation>
    <scope>NUCLEOTIDE SEQUENCE [LARGE SCALE GENOMIC DNA]</scope>
    <source>
        <strain evidence="7 8">JS278</strain>
    </source>
</reference>
<feature type="binding site" evidence="5">
    <location>
        <position position="184"/>
    </location>
    <ligand>
        <name>UTP</name>
        <dbReference type="ChEBI" id="CHEBI:46398"/>
    </ligand>
</feature>
<sequence>MSEAGLRAAQQKMRDAGVEATAIDVFTSYYHQLEEGGTGLIREDTISPLTDPPMLSEVDVDDEAASAALDRTVIIKLNGGLGTSMGLDKAKSLLEVRDGRTFLDLVVGQVRAARKRHGARLPLLFMDSFSTRDDTLAALSAYPDLAVDGLPLDFLQNQEPKLRADDLTPVEWPEDPALEWCPPGHGDLYTALLGSGLLDQLLEQGFRYASVSNGDNLGAVPDARLAGWFAASGAPYAAELCRRTVNDKKGGHLAVRKADGQLILRDTAQTAPEEMDYFTDEFRHPFFHTNNLWFDLAAVKKALDERHGVMGLQLIRNEKTVDPRDADSTPVIQIESAMGGAIEVFEGATCICVDRSRFLPVKTTNELLLLRSDVYSLDADSHLVKGTDRTCEIDLDKHFYKKIADFTRRIPQAPSLREADRLAVAGDWTFGSGVVVDGSAELSADSPATVPDGARLSGEITDGSL</sequence>
<dbReference type="InterPro" id="IPR016267">
    <property type="entry name" value="UDPGP_trans"/>
</dbReference>